<sequence length="124" mass="14202">MILCILFDVASEVPDYLHKSGFNLIACIHKNFMRLEQKKPLLRLCDYSYSCFKPCLSLLEETSFRYVQSKKTGGIFMMALSEAADSILERKLLTASNFLFLEHGDSGQNKQIPQVKTGERCREI</sequence>
<dbReference type="AlphaFoldDB" id="A0AA36FID6"/>
<dbReference type="EMBL" id="OX597834">
    <property type="protein sequence ID" value="CAI9738169.1"/>
    <property type="molecule type" value="Genomic_DNA"/>
</dbReference>
<reference evidence="1" key="1">
    <citation type="submission" date="2023-08" db="EMBL/GenBank/DDBJ databases">
        <authorList>
            <person name="Alioto T."/>
            <person name="Alioto T."/>
            <person name="Gomez Garrido J."/>
        </authorList>
    </citation>
    <scope>NUCLEOTIDE SEQUENCE</scope>
</reference>
<proteinExistence type="predicted"/>
<name>A0AA36FID6_OCTVU</name>
<evidence type="ECO:0000313" key="1">
    <source>
        <dbReference type="EMBL" id="CAI9738169.1"/>
    </source>
</evidence>
<evidence type="ECO:0000313" key="2">
    <source>
        <dbReference type="Proteomes" id="UP001162480"/>
    </source>
</evidence>
<dbReference type="Proteomes" id="UP001162480">
    <property type="component" value="Chromosome 21"/>
</dbReference>
<gene>
    <name evidence="1" type="ORF">OCTVUL_1B006642</name>
</gene>
<organism evidence="1 2">
    <name type="scientific">Octopus vulgaris</name>
    <name type="common">Common octopus</name>
    <dbReference type="NCBI Taxonomy" id="6645"/>
    <lineage>
        <taxon>Eukaryota</taxon>
        <taxon>Metazoa</taxon>
        <taxon>Spiralia</taxon>
        <taxon>Lophotrochozoa</taxon>
        <taxon>Mollusca</taxon>
        <taxon>Cephalopoda</taxon>
        <taxon>Coleoidea</taxon>
        <taxon>Octopodiformes</taxon>
        <taxon>Octopoda</taxon>
        <taxon>Incirrata</taxon>
        <taxon>Octopodidae</taxon>
        <taxon>Octopus</taxon>
    </lineage>
</organism>
<keyword evidence="2" id="KW-1185">Reference proteome</keyword>
<protein>
    <submittedName>
        <fullName evidence="1">Uncharacterized protein</fullName>
    </submittedName>
</protein>
<accession>A0AA36FID6</accession>